<proteinExistence type="predicted"/>
<dbReference type="Gene3D" id="3.40.33.10">
    <property type="entry name" value="CAP"/>
    <property type="match status" value="1"/>
</dbReference>
<sequence>VTNICLESKLTPLYRENIVAQINKYRSDLVNGKLKNADGKLLPRGKNMLEMTWDCKLENSAQKWADQCAFRHSPENQRVGIGENIYTFRLSRSVEIFNTTASMIAVGSWGSQLSQSYKNNPSNT</sequence>
<gene>
    <name evidence="2" type="ORF">NOO_LOCUS12749</name>
</gene>
<dbReference type="CDD" id="cd05380">
    <property type="entry name" value="CAP_euk"/>
    <property type="match status" value="1"/>
</dbReference>
<dbReference type="EMBL" id="UYRW01011848">
    <property type="protein sequence ID" value="VDM99925.1"/>
    <property type="molecule type" value="Genomic_DNA"/>
</dbReference>
<name>A0A3P7MXN6_ONCOC</name>
<dbReference type="OrthoDB" id="337038at2759"/>
<evidence type="ECO:0000313" key="3">
    <source>
        <dbReference type="Proteomes" id="UP000271087"/>
    </source>
</evidence>
<evidence type="ECO:0000259" key="1">
    <source>
        <dbReference type="SMART" id="SM00198"/>
    </source>
</evidence>
<dbReference type="InterPro" id="IPR014044">
    <property type="entry name" value="CAP_dom"/>
</dbReference>
<accession>A0A3P7MXN6</accession>
<dbReference type="SMART" id="SM00198">
    <property type="entry name" value="SCP"/>
    <property type="match status" value="1"/>
</dbReference>
<dbReference type="SUPFAM" id="SSF55797">
    <property type="entry name" value="PR-1-like"/>
    <property type="match status" value="1"/>
</dbReference>
<dbReference type="AlphaFoldDB" id="A0A3P7MXN6"/>
<dbReference type="InterPro" id="IPR001283">
    <property type="entry name" value="CRISP-related"/>
</dbReference>
<keyword evidence="3" id="KW-1185">Reference proteome</keyword>
<dbReference type="Pfam" id="PF00188">
    <property type="entry name" value="CAP"/>
    <property type="match status" value="1"/>
</dbReference>
<dbReference type="PANTHER" id="PTHR10334">
    <property type="entry name" value="CYSTEINE-RICH SECRETORY PROTEIN-RELATED"/>
    <property type="match status" value="1"/>
</dbReference>
<dbReference type="InterPro" id="IPR035940">
    <property type="entry name" value="CAP_sf"/>
</dbReference>
<reference evidence="2 3" key="1">
    <citation type="submission" date="2018-08" db="EMBL/GenBank/DDBJ databases">
        <authorList>
            <person name="Laetsch R D."/>
            <person name="Stevens L."/>
            <person name="Kumar S."/>
            <person name="Blaxter L. M."/>
        </authorList>
    </citation>
    <scope>NUCLEOTIDE SEQUENCE [LARGE SCALE GENOMIC DNA]</scope>
</reference>
<evidence type="ECO:0000313" key="2">
    <source>
        <dbReference type="EMBL" id="VDM99925.1"/>
    </source>
</evidence>
<dbReference type="Proteomes" id="UP000271087">
    <property type="component" value="Unassembled WGS sequence"/>
</dbReference>
<organism evidence="2 3">
    <name type="scientific">Onchocerca ochengi</name>
    <name type="common">Filarial nematode worm</name>
    <dbReference type="NCBI Taxonomy" id="42157"/>
    <lineage>
        <taxon>Eukaryota</taxon>
        <taxon>Metazoa</taxon>
        <taxon>Ecdysozoa</taxon>
        <taxon>Nematoda</taxon>
        <taxon>Chromadorea</taxon>
        <taxon>Rhabditida</taxon>
        <taxon>Spirurina</taxon>
        <taxon>Spiruromorpha</taxon>
        <taxon>Filarioidea</taxon>
        <taxon>Onchocercidae</taxon>
        <taxon>Onchocerca</taxon>
    </lineage>
</organism>
<feature type="domain" description="SCP" evidence="1">
    <location>
        <begin position="13"/>
        <end position="124"/>
    </location>
</feature>
<protein>
    <recommendedName>
        <fullName evidence="1">SCP domain-containing protein</fullName>
    </recommendedName>
</protein>
<feature type="non-terminal residue" evidence="2">
    <location>
        <position position="1"/>
    </location>
</feature>